<reference evidence="1 2" key="1">
    <citation type="submission" date="2020-07" db="EMBL/GenBank/DDBJ databases">
        <title>Exploring microbial biodiversity for novel pathways involved in the catabolism of aromatic compounds derived from lignin.</title>
        <authorList>
            <person name="Elkins J."/>
        </authorList>
    </citation>
    <scope>NUCLEOTIDE SEQUENCE [LARGE SCALE GENOMIC DNA]</scope>
    <source>
        <strain evidence="1 2">VanB</strain>
    </source>
</reference>
<dbReference type="EMBL" id="JACCAT010000001">
    <property type="protein sequence ID" value="NYH11675.1"/>
    <property type="molecule type" value="Genomic_DNA"/>
</dbReference>
<evidence type="ECO:0000313" key="1">
    <source>
        <dbReference type="EMBL" id="NYH11675.1"/>
    </source>
</evidence>
<dbReference type="RefSeq" id="WP_179694795.1">
    <property type="nucleotide sequence ID" value="NZ_JACCAT010000001.1"/>
</dbReference>
<comment type="caution">
    <text evidence="1">The sequence shown here is derived from an EMBL/GenBank/DDBJ whole genome shotgun (WGS) entry which is preliminary data.</text>
</comment>
<dbReference type="AlphaFoldDB" id="A0A7Z0AWP4"/>
<accession>A0A7Z0AWP4</accession>
<organism evidence="1 2">
    <name type="scientific">Pseudomonas moraviensis</name>
    <dbReference type="NCBI Taxonomy" id="321662"/>
    <lineage>
        <taxon>Bacteria</taxon>
        <taxon>Pseudomonadati</taxon>
        <taxon>Pseudomonadota</taxon>
        <taxon>Gammaproteobacteria</taxon>
        <taxon>Pseudomonadales</taxon>
        <taxon>Pseudomonadaceae</taxon>
        <taxon>Pseudomonas</taxon>
    </lineage>
</organism>
<name>A0A7Z0AWP4_9PSED</name>
<protein>
    <submittedName>
        <fullName evidence="1">Uncharacterized protein</fullName>
    </submittedName>
</protein>
<gene>
    <name evidence="1" type="ORF">GGI52_004718</name>
</gene>
<evidence type="ECO:0000313" key="2">
    <source>
        <dbReference type="Proteomes" id="UP000553035"/>
    </source>
</evidence>
<sequence length="399" mass="44026">MMNFRSLRIAAATCAIFTGTLTPVTSSQAFIGGFAGYLGLDVEVGIDSATRDFLQGYPKEIREQAVIGATQIMDRADVSIALVFKQGRDFLLLGKDVVVCTGVTIENIPRGFLQRLFGIRPNFTQLLKDEIEEVGKEASLNTTPAKLYKRYVDVDNLGRDAYCLTLQGDLDQHSVLLLRTEVKTTGLLWKRMEGLAPTKENPVGCTTVRECYSMVSTTVDDSLSNALKQDKDRIRADERMARIVRPPEPKSSWGSSNFDLRTYELALLGMLAIHDDLVRVGLKRTAKGTEENNKLLGMMNRNDALLREAEGQRDKVAGCNQAYRMIPQFQEATAQLEVVKGYEVLAPDAVAGAANQLQGLEGRRATLAAFNRGGVINNGRSCSYRIIFPNFPGGRIDVF</sequence>
<proteinExistence type="predicted"/>
<dbReference type="Proteomes" id="UP000553035">
    <property type="component" value="Unassembled WGS sequence"/>
</dbReference>